<dbReference type="Proteomes" id="UP000450012">
    <property type="component" value="Unassembled WGS sequence"/>
</dbReference>
<dbReference type="RefSeq" id="WP_161015753.1">
    <property type="nucleotide sequence ID" value="NZ_WWCK01000006.1"/>
</dbReference>
<keyword evidence="2" id="KW-1185">Reference proteome</keyword>
<comment type="caution">
    <text evidence="1">The sequence shown here is derived from an EMBL/GenBank/DDBJ whole genome shotgun (WGS) entry which is preliminary data.</text>
</comment>
<dbReference type="EMBL" id="WWCK01000006">
    <property type="protein sequence ID" value="MYM69244.1"/>
    <property type="molecule type" value="Genomic_DNA"/>
</dbReference>
<sequence>MRHLLASGATVVELFDQVRPELEQAARIAAAREPDRPPLASPVGLQLEFNVADPEIWLVLHDPAACLVDMVGQLDRLQQMLEKVVTAERANIARWFPHAAVPA</sequence>
<name>A0A7X4GU85_9BURK</name>
<gene>
    <name evidence="1" type="ORF">GTP45_20720</name>
</gene>
<dbReference type="AlphaFoldDB" id="A0A7X4GU85"/>
<evidence type="ECO:0000313" key="1">
    <source>
        <dbReference type="EMBL" id="MYM69244.1"/>
    </source>
</evidence>
<accession>A0A7X4GU85</accession>
<reference evidence="1 2" key="1">
    <citation type="submission" date="2019-12" db="EMBL/GenBank/DDBJ databases">
        <title>Novel species isolated from a subtropical stream in China.</title>
        <authorList>
            <person name="Lu H."/>
        </authorList>
    </citation>
    <scope>NUCLEOTIDE SEQUENCE [LARGE SCALE GENOMIC DNA]</scope>
    <source>
        <strain evidence="1 2">FT55W</strain>
    </source>
</reference>
<organism evidence="1 2">
    <name type="scientific">Duganella rivi</name>
    <dbReference type="NCBI Taxonomy" id="2666083"/>
    <lineage>
        <taxon>Bacteria</taxon>
        <taxon>Pseudomonadati</taxon>
        <taxon>Pseudomonadota</taxon>
        <taxon>Betaproteobacteria</taxon>
        <taxon>Burkholderiales</taxon>
        <taxon>Oxalobacteraceae</taxon>
        <taxon>Telluria group</taxon>
        <taxon>Duganella</taxon>
    </lineage>
</organism>
<protein>
    <submittedName>
        <fullName evidence="1">Uncharacterized protein</fullName>
    </submittedName>
</protein>
<evidence type="ECO:0000313" key="2">
    <source>
        <dbReference type="Proteomes" id="UP000450012"/>
    </source>
</evidence>
<proteinExistence type="predicted"/>